<dbReference type="SUPFAM" id="SSF141322">
    <property type="entry name" value="NfeD domain-like"/>
    <property type="match status" value="1"/>
</dbReference>
<dbReference type="InterPro" id="IPR012340">
    <property type="entry name" value="NA-bd_OB-fold"/>
</dbReference>
<keyword evidence="4 5" id="KW-0472">Membrane</keyword>
<dbReference type="RefSeq" id="WP_166150417.1">
    <property type="nucleotide sequence ID" value="NZ_JAAOIW010000004.1"/>
</dbReference>
<keyword evidence="2 5" id="KW-0812">Transmembrane</keyword>
<protein>
    <recommendedName>
        <fullName evidence="6">NfeD-like C-terminal domain-containing protein</fullName>
    </recommendedName>
</protein>
<gene>
    <name evidence="7" type="ORF">G9U52_13945</name>
</gene>
<sequence>MMVPVQHGFFYVRWLLLVVLLQILLTPFNLFYATTYAFALKSMETVNEPTLLENTARFISQRWVGVVLLAMLIGGLLVRFALRSNRWKLSLDNQDTDSGYQQGYESIPQRTDLLGQSGLAITPLRPSGTIQVADEWVHVVTYGEFIAINKQVVIVEVEGSRIIVREADERVH</sequence>
<comment type="subcellular location">
    <subcellularLocation>
        <location evidence="1">Membrane</location>
        <topology evidence="1">Multi-pass membrane protein</topology>
    </subcellularLocation>
</comment>
<evidence type="ECO:0000259" key="6">
    <source>
        <dbReference type="Pfam" id="PF01957"/>
    </source>
</evidence>
<dbReference type="EMBL" id="JAAOIW010000004">
    <property type="protein sequence ID" value="NHN30936.1"/>
    <property type="molecule type" value="Genomic_DNA"/>
</dbReference>
<keyword evidence="8" id="KW-1185">Reference proteome</keyword>
<evidence type="ECO:0000256" key="3">
    <source>
        <dbReference type="ARBA" id="ARBA00022989"/>
    </source>
</evidence>
<reference evidence="7" key="1">
    <citation type="submission" date="2020-03" db="EMBL/GenBank/DDBJ databases">
        <title>Draft sequencing of Paenibacilllus sp. S3N08.</title>
        <authorList>
            <person name="Kim D.-U."/>
        </authorList>
    </citation>
    <scope>NUCLEOTIDE SEQUENCE</scope>
    <source>
        <strain evidence="7">S3N08</strain>
    </source>
</reference>
<accession>A0ABX0J545</accession>
<dbReference type="Pfam" id="PF01957">
    <property type="entry name" value="NfeD"/>
    <property type="match status" value="1"/>
</dbReference>
<dbReference type="PANTHER" id="PTHR33507:SF3">
    <property type="entry name" value="INNER MEMBRANE PROTEIN YBBJ"/>
    <property type="match status" value="1"/>
</dbReference>
<evidence type="ECO:0000256" key="4">
    <source>
        <dbReference type="ARBA" id="ARBA00023136"/>
    </source>
</evidence>
<name>A0ABX0J545_9BACL</name>
<dbReference type="InterPro" id="IPR052165">
    <property type="entry name" value="Membrane_assoc_protease"/>
</dbReference>
<evidence type="ECO:0000313" key="7">
    <source>
        <dbReference type="EMBL" id="NHN30936.1"/>
    </source>
</evidence>
<dbReference type="InterPro" id="IPR002810">
    <property type="entry name" value="NfeD-like_C"/>
</dbReference>
<comment type="caution">
    <text evidence="7">The sequence shown here is derived from an EMBL/GenBank/DDBJ whole genome shotgun (WGS) entry which is preliminary data.</text>
</comment>
<evidence type="ECO:0000313" key="8">
    <source>
        <dbReference type="Proteomes" id="UP001165962"/>
    </source>
</evidence>
<evidence type="ECO:0000256" key="1">
    <source>
        <dbReference type="ARBA" id="ARBA00004141"/>
    </source>
</evidence>
<keyword evidence="3 5" id="KW-1133">Transmembrane helix</keyword>
<evidence type="ECO:0000256" key="5">
    <source>
        <dbReference type="SAM" id="Phobius"/>
    </source>
</evidence>
<proteinExistence type="predicted"/>
<evidence type="ECO:0000256" key="2">
    <source>
        <dbReference type="ARBA" id="ARBA00022692"/>
    </source>
</evidence>
<dbReference type="Proteomes" id="UP001165962">
    <property type="component" value="Unassembled WGS sequence"/>
</dbReference>
<organism evidence="7 8">
    <name type="scientific">Paenibacillus agricola</name>
    <dbReference type="NCBI Taxonomy" id="2716264"/>
    <lineage>
        <taxon>Bacteria</taxon>
        <taxon>Bacillati</taxon>
        <taxon>Bacillota</taxon>
        <taxon>Bacilli</taxon>
        <taxon>Bacillales</taxon>
        <taxon>Paenibacillaceae</taxon>
        <taxon>Paenibacillus</taxon>
    </lineage>
</organism>
<dbReference type="Gene3D" id="2.40.50.140">
    <property type="entry name" value="Nucleic acid-binding proteins"/>
    <property type="match status" value="1"/>
</dbReference>
<dbReference type="PANTHER" id="PTHR33507">
    <property type="entry name" value="INNER MEMBRANE PROTEIN YBBJ"/>
    <property type="match status" value="1"/>
</dbReference>
<feature type="domain" description="NfeD-like C-terminal" evidence="6">
    <location>
        <begin position="112"/>
        <end position="165"/>
    </location>
</feature>
<feature type="transmembrane region" description="Helical" evidence="5">
    <location>
        <begin position="63"/>
        <end position="82"/>
    </location>
</feature>